<evidence type="ECO:0000313" key="2">
    <source>
        <dbReference type="Proteomes" id="UP001583193"/>
    </source>
</evidence>
<comment type="caution">
    <text evidence="1">The sequence shown here is derived from an EMBL/GenBank/DDBJ whole genome shotgun (WGS) entry which is preliminary data.</text>
</comment>
<name>A0ABR3Y9U2_9EURO</name>
<keyword evidence="2" id="KW-1185">Reference proteome</keyword>
<protein>
    <submittedName>
        <fullName evidence="1">Uncharacterized protein</fullName>
    </submittedName>
</protein>
<accession>A0ABR3Y9U2</accession>
<proteinExistence type="predicted"/>
<evidence type="ECO:0000313" key="1">
    <source>
        <dbReference type="EMBL" id="KAL1885085.1"/>
    </source>
</evidence>
<dbReference type="Proteomes" id="UP001583193">
    <property type="component" value="Unassembled WGS sequence"/>
</dbReference>
<gene>
    <name evidence="1" type="ORF">Plec18167_001742</name>
</gene>
<organism evidence="1 2">
    <name type="scientific">Paecilomyces lecythidis</name>
    <dbReference type="NCBI Taxonomy" id="3004212"/>
    <lineage>
        <taxon>Eukaryota</taxon>
        <taxon>Fungi</taxon>
        <taxon>Dikarya</taxon>
        <taxon>Ascomycota</taxon>
        <taxon>Pezizomycotina</taxon>
        <taxon>Eurotiomycetes</taxon>
        <taxon>Eurotiomycetidae</taxon>
        <taxon>Eurotiales</taxon>
        <taxon>Thermoascaceae</taxon>
        <taxon>Paecilomyces</taxon>
    </lineage>
</organism>
<sequence>MSTSSTNSPFRIREADVRELEHNEEFTALRQRLERIERETDTLSFCPFHQQSCSAKELSSFRLHRDILHAIFAPLFKIHKYTTQVASHVLQDRKSADTELAFRGDARSAYSWLNCFLAEEHDWCSTQGCPACVVLYVLDSEPTIRITAVACLLSNYIQETIIPDTKRRLPSFDFWLGALETAVREDQFWGDSFWPEIEYRAWALENGIKQLISQSLELRDHNEVQKDRLRTGCTTSSIQHGSTAIENDQRRTRVDIENGCLVLAVTLPKRPEIEAARARYAFHAPNVSQNSIIDVLIKSAQIETVNQTQLSRSNVKLQME</sequence>
<reference evidence="1 2" key="1">
    <citation type="journal article" date="2024" name="IMA Fungus">
        <title>IMA Genome - F19 : A genome assembly and annotation guide to empower mycologists, including annotated draft genome sequences of Ceratocystis pirilliformis, Diaporthe australafricana, Fusarium ophioides, Paecilomyces lecythidis, and Sporothrix stenoceras.</title>
        <authorList>
            <person name="Aylward J."/>
            <person name="Wilson A.M."/>
            <person name="Visagie C.M."/>
            <person name="Spraker J."/>
            <person name="Barnes I."/>
            <person name="Buitendag C."/>
            <person name="Ceriani C."/>
            <person name="Del Mar Angel L."/>
            <person name="du Plessis D."/>
            <person name="Fuchs T."/>
            <person name="Gasser K."/>
            <person name="Kramer D."/>
            <person name="Li W."/>
            <person name="Munsamy K."/>
            <person name="Piso A."/>
            <person name="Price J.L."/>
            <person name="Sonnekus B."/>
            <person name="Thomas C."/>
            <person name="van der Nest A."/>
            <person name="van Dijk A."/>
            <person name="van Heerden A."/>
            <person name="van Vuuren N."/>
            <person name="Yilmaz N."/>
            <person name="Duong T.A."/>
            <person name="van der Merwe N.A."/>
            <person name="Wingfield M.J."/>
            <person name="Wingfield B.D."/>
        </authorList>
    </citation>
    <scope>NUCLEOTIDE SEQUENCE [LARGE SCALE GENOMIC DNA]</scope>
    <source>
        <strain evidence="1 2">CMW 18167</strain>
    </source>
</reference>
<dbReference type="EMBL" id="JAVDPF010000003">
    <property type="protein sequence ID" value="KAL1885085.1"/>
    <property type="molecule type" value="Genomic_DNA"/>
</dbReference>